<dbReference type="AlphaFoldDB" id="A0A1H1A1U3"/>
<protein>
    <submittedName>
        <fullName evidence="3">Uncharacterized protein</fullName>
    </submittedName>
</protein>
<dbReference type="Proteomes" id="UP000182690">
    <property type="component" value="Unassembled WGS sequence"/>
</dbReference>
<feature type="region of interest" description="Disordered" evidence="1">
    <location>
        <begin position="91"/>
        <end position="126"/>
    </location>
</feature>
<gene>
    <name evidence="3" type="ORF">SAMN04488565_2263</name>
</gene>
<keyword evidence="2" id="KW-0472">Membrane</keyword>
<name>A0A1H1A1U3_9MICO</name>
<feature type="transmembrane region" description="Helical" evidence="2">
    <location>
        <begin position="53"/>
        <end position="74"/>
    </location>
</feature>
<dbReference type="STRING" id="1079994.SAMN04488565_2263"/>
<evidence type="ECO:0000313" key="4">
    <source>
        <dbReference type="Proteomes" id="UP000182690"/>
    </source>
</evidence>
<reference evidence="3 4" key="1">
    <citation type="submission" date="2016-10" db="EMBL/GenBank/DDBJ databases">
        <authorList>
            <person name="de Groot N.N."/>
        </authorList>
    </citation>
    <scope>NUCLEOTIDE SEQUENCE [LARGE SCALE GENOMIC DNA]</scope>
    <source>
        <strain evidence="3 4">DSM 22788</strain>
    </source>
</reference>
<evidence type="ECO:0000313" key="3">
    <source>
        <dbReference type="EMBL" id="SDQ33612.1"/>
    </source>
</evidence>
<organism evidence="3 4">
    <name type="scientific">Leucobacter chromiiresistens</name>
    <dbReference type="NCBI Taxonomy" id="1079994"/>
    <lineage>
        <taxon>Bacteria</taxon>
        <taxon>Bacillati</taxon>
        <taxon>Actinomycetota</taxon>
        <taxon>Actinomycetes</taxon>
        <taxon>Micrococcales</taxon>
        <taxon>Microbacteriaceae</taxon>
        <taxon>Leucobacter</taxon>
    </lineage>
</organism>
<evidence type="ECO:0000256" key="2">
    <source>
        <dbReference type="SAM" id="Phobius"/>
    </source>
</evidence>
<keyword evidence="2" id="KW-1133">Transmembrane helix</keyword>
<accession>A0A1H1A1U3</accession>
<feature type="transmembrane region" description="Helical" evidence="2">
    <location>
        <begin position="21"/>
        <end position="41"/>
    </location>
</feature>
<keyword evidence="2" id="KW-0812">Transmembrane</keyword>
<proteinExistence type="predicted"/>
<sequence length="126" mass="13131">MIYSESNQTFGDLMRPLPRPLQALATWVAILPLVLGTSAAVEPFTTGWPDPVRTALVITIVVPVAVFAAVPILVRVIQRLRGTPATVIADACPAPGLGNPHDGSPQTCTANPPTPRSGTDGRGGSR</sequence>
<dbReference type="EMBL" id="FNKB01000001">
    <property type="protein sequence ID" value="SDQ33612.1"/>
    <property type="molecule type" value="Genomic_DNA"/>
</dbReference>
<evidence type="ECO:0000256" key="1">
    <source>
        <dbReference type="SAM" id="MobiDB-lite"/>
    </source>
</evidence>